<dbReference type="InterPro" id="IPR001757">
    <property type="entry name" value="P_typ_ATPase"/>
</dbReference>
<evidence type="ECO:0000256" key="1">
    <source>
        <dbReference type="ARBA" id="ARBA00004651"/>
    </source>
</evidence>
<comment type="catalytic activity">
    <reaction evidence="10">
        <text>ATP + H2O = ADP + phosphate + H(+)</text>
        <dbReference type="Rhea" id="RHEA:13065"/>
        <dbReference type="ChEBI" id="CHEBI:15377"/>
        <dbReference type="ChEBI" id="CHEBI:15378"/>
        <dbReference type="ChEBI" id="CHEBI:30616"/>
        <dbReference type="ChEBI" id="CHEBI:43474"/>
        <dbReference type="ChEBI" id="CHEBI:456216"/>
    </reaction>
</comment>
<feature type="region of interest" description="Disordered" evidence="11">
    <location>
        <begin position="1"/>
        <end position="24"/>
    </location>
</feature>
<dbReference type="EMBL" id="FQVN01000004">
    <property type="protein sequence ID" value="SHF70386.1"/>
    <property type="molecule type" value="Genomic_DNA"/>
</dbReference>
<keyword evidence="6" id="KW-0067">ATP-binding</keyword>
<feature type="transmembrane region" description="Helical" evidence="12">
    <location>
        <begin position="759"/>
        <end position="779"/>
    </location>
</feature>
<organism evidence="14 15">
    <name type="scientific">Streptoalloteichus hindustanus</name>
    <dbReference type="NCBI Taxonomy" id="2017"/>
    <lineage>
        <taxon>Bacteria</taxon>
        <taxon>Bacillati</taxon>
        <taxon>Actinomycetota</taxon>
        <taxon>Actinomycetes</taxon>
        <taxon>Pseudonocardiales</taxon>
        <taxon>Pseudonocardiaceae</taxon>
        <taxon>Streptoalloteichus</taxon>
    </lineage>
</organism>
<dbReference type="SFLD" id="SFLDG00002">
    <property type="entry name" value="C1.7:_P-type_atpase_like"/>
    <property type="match status" value="1"/>
</dbReference>
<dbReference type="GO" id="GO:0005524">
    <property type="term" value="F:ATP binding"/>
    <property type="evidence" value="ECO:0007669"/>
    <property type="project" value="UniProtKB-KW"/>
</dbReference>
<name>A0A1M5DTZ0_STRHI</name>
<dbReference type="SUPFAM" id="SSF56784">
    <property type="entry name" value="HAD-like"/>
    <property type="match status" value="1"/>
</dbReference>
<dbReference type="InterPro" id="IPR050510">
    <property type="entry name" value="Cation_transp_ATPase_P-type"/>
</dbReference>
<dbReference type="InterPro" id="IPR004014">
    <property type="entry name" value="ATPase_P-typ_cation-transptr_N"/>
</dbReference>
<evidence type="ECO:0000256" key="6">
    <source>
        <dbReference type="ARBA" id="ARBA00022840"/>
    </source>
</evidence>
<dbReference type="PANTHER" id="PTHR43294:SF21">
    <property type="entry name" value="CATION TRANSPORTING ATPASE"/>
    <property type="match status" value="1"/>
</dbReference>
<dbReference type="InterPro" id="IPR008250">
    <property type="entry name" value="ATPase_P-typ_transduc_dom_A_sf"/>
</dbReference>
<evidence type="ECO:0000256" key="7">
    <source>
        <dbReference type="ARBA" id="ARBA00022967"/>
    </source>
</evidence>
<evidence type="ECO:0000259" key="13">
    <source>
        <dbReference type="SMART" id="SM00831"/>
    </source>
</evidence>
<dbReference type="SUPFAM" id="SSF81653">
    <property type="entry name" value="Calcium ATPase, transduction domain A"/>
    <property type="match status" value="1"/>
</dbReference>
<keyword evidence="5" id="KW-0547">Nucleotide-binding</keyword>
<dbReference type="Proteomes" id="UP000184501">
    <property type="component" value="Unassembled WGS sequence"/>
</dbReference>
<dbReference type="SFLD" id="SFLDS00003">
    <property type="entry name" value="Haloacid_Dehalogenase"/>
    <property type="match status" value="1"/>
</dbReference>
<dbReference type="PANTHER" id="PTHR43294">
    <property type="entry name" value="SODIUM/POTASSIUM-TRANSPORTING ATPASE SUBUNIT ALPHA"/>
    <property type="match status" value="1"/>
</dbReference>
<dbReference type="PROSITE" id="PS00154">
    <property type="entry name" value="ATPASE_E1_E2"/>
    <property type="match status" value="1"/>
</dbReference>
<dbReference type="SUPFAM" id="SSF81660">
    <property type="entry name" value="Metal cation-transporting ATPase, ATP-binding domain N"/>
    <property type="match status" value="1"/>
</dbReference>
<dbReference type="PRINTS" id="PR00119">
    <property type="entry name" value="CATATPASE"/>
</dbReference>
<dbReference type="SFLD" id="SFLDF00027">
    <property type="entry name" value="p-type_atpase"/>
    <property type="match status" value="1"/>
</dbReference>
<dbReference type="RefSeq" id="WP_073483741.1">
    <property type="nucleotide sequence ID" value="NZ_FQVN01000004.1"/>
</dbReference>
<dbReference type="InterPro" id="IPR018303">
    <property type="entry name" value="ATPase_P-typ_P_site"/>
</dbReference>
<gene>
    <name evidence="14" type="ORF">SAMN05444320_104603</name>
</gene>
<feature type="domain" description="Cation-transporting P-type ATPase N-terminal" evidence="13">
    <location>
        <begin position="2"/>
        <end position="73"/>
    </location>
</feature>
<dbReference type="InterPro" id="IPR036412">
    <property type="entry name" value="HAD-like_sf"/>
</dbReference>
<comment type="subcellular location">
    <subcellularLocation>
        <location evidence="1">Cell membrane</location>
        <topology evidence="1">Multi-pass membrane protein</topology>
    </subcellularLocation>
</comment>
<dbReference type="GO" id="GO:0005886">
    <property type="term" value="C:plasma membrane"/>
    <property type="evidence" value="ECO:0007669"/>
    <property type="project" value="UniProtKB-SubCell"/>
</dbReference>
<dbReference type="InterPro" id="IPR023214">
    <property type="entry name" value="HAD_sf"/>
</dbReference>
<keyword evidence="9 12" id="KW-0472">Membrane</keyword>
<feature type="transmembrane region" description="Helical" evidence="12">
    <location>
        <begin position="726"/>
        <end position="747"/>
    </location>
</feature>
<accession>A0A1M5DTZ0</accession>
<feature type="transmembrane region" description="Helical" evidence="12">
    <location>
        <begin position="255"/>
        <end position="279"/>
    </location>
</feature>
<feature type="transmembrane region" description="Helical" evidence="12">
    <location>
        <begin position="75"/>
        <end position="93"/>
    </location>
</feature>
<feature type="transmembrane region" description="Helical" evidence="12">
    <location>
        <begin position="46"/>
        <end position="69"/>
    </location>
</feature>
<evidence type="ECO:0000256" key="3">
    <source>
        <dbReference type="ARBA" id="ARBA00022475"/>
    </source>
</evidence>
<dbReference type="Gene3D" id="1.20.1110.10">
    <property type="entry name" value="Calcium-transporting ATPase, transmembrane domain"/>
    <property type="match status" value="1"/>
</dbReference>
<keyword evidence="4 12" id="KW-0812">Transmembrane</keyword>
<dbReference type="STRING" id="2017.SAMN05444320_104603"/>
<protein>
    <submittedName>
        <fullName evidence="14">Plasma-membrane calcium-translocating P-type ATPase</fullName>
    </submittedName>
</protein>
<proteinExistence type="inferred from homology"/>
<feature type="transmembrane region" description="Helical" evidence="12">
    <location>
        <begin position="225"/>
        <end position="249"/>
    </location>
</feature>
<evidence type="ECO:0000313" key="14">
    <source>
        <dbReference type="EMBL" id="SHF70386.1"/>
    </source>
</evidence>
<reference evidence="14 15" key="1">
    <citation type="submission" date="2016-11" db="EMBL/GenBank/DDBJ databases">
        <authorList>
            <person name="Jaros S."/>
            <person name="Januszkiewicz K."/>
            <person name="Wedrychowicz H."/>
        </authorList>
    </citation>
    <scope>NUCLEOTIDE SEQUENCE [LARGE SCALE GENOMIC DNA]</scope>
    <source>
        <strain evidence="14 15">DSM 44523</strain>
    </source>
</reference>
<evidence type="ECO:0000256" key="8">
    <source>
        <dbReference type="ARBA" id="ARBA00022989"/>
    </source>
</evidence>
<keyword evidence="7" id="KW-1278">Translocase</keyword>
<dbReference type="GO" id="GO:0016887">
    <property type="term" value="F:ATP hydrolysis activity"/>
    <property type="evidence" value="ECO:0007669"/>
    <property type="project" value="InterPro"/>
</dbReference>
<dbReference type="InterPro" id="IPR023298">
    <property type="entry name" value="ATPase_P-typ_TM_dom_sf"/>
</dbReference>
<comment type="similarity">
    <text evidence="2">Belongs to the cation transport ATPase (P-type) (TC 3.A.3) family. Type IIA subfamily.</text>
</comment>
<dbReference type="Pfam" id="PF00702">
    <property type="entry name" value="Hydrolase"/>
    <property type="match status" value="1"/>
</dbReference>
<evidence type="ECO:0000256" key="12">
    <source>
        <dbReference type="SAM" id="Phobius"/>
    </source>
</evidence>
<dbReference type="Gene3D" id="3.40.50.1000">
    <property type="entry name" value="HAD superfamily/HAD-like"/>
    <property type="match status" value="1"/>
</dbReference>
<dbReference type="AlphaFoldDB" id="A0A1M5DTZ0"/>
<keyword evidence="15" id="KW-1185">Reference proteome</keyword>
<dbReference type="Pfam" id="PF00690">
    <property type="entry name" value="Cation_ATPase_N"/>
    <property type="match status" value="1"/>
</dbReference>
<dbReference type="PRINTS" id="PR00120">
    <property type="entry name" value="HATPASE"/>
</dbReference>
<evidence type="ECO:0000256" key="11">
    <source>
        <dbReference type="SAM" id="MobiDB-lite"/>
    </source>
</evidence>
<feature type="region of interest" description="Disordered" evidence="11">
    <location>
        <begin position="860"/>
        <end position="891"/>
    </location>
</feature>
<dbReference type="Gene3D" id="2.70.150.10">
    <property type="entry name" value="Calcium-transporting ATPase, cytoplasmic transduction domain A"/>
    <property type="match status" value="1"/>
</dbReference>
<evidence type="ECO:0000256" key="2">
    <source>
        <dbReference type="ARBA" id="ARBA00005675"/>
    </source>
</evidence>
<evidence type="ECO:0000256" key="5">
    <source>
        <dbReference type="ARBA" id="ARBA00022741"/>
    </source>
</evidence>
<feature type="transmembrane region" description="Helical" evidence="12">
    <location>
        <begin position="834"/>
        <end position="852"/>
    </location>
</feature>
<dbReference type="InterPro" id="IPR044492">
    <property type="entry name" value="P_typ_ATPase_HD_dom"/>
</dbReference>
<feature type="transmembrane region" description="Helical" evidence="12">
    <location>
        <begin position="800"/>
        <end position="822"/>
    </location>
</feature>
<evidence type="ECO:0000256" key="10">
    <source>
        <dbReference type="ARBA" id="ARBA00049360"/>
    </source>
</evidence>
<dbReference type="SUPFAM" id="SSF81665">
    <property type="entry name" value="Calcium ATPase, transmembrane domain M"/>
    <property type="match status" value="1"/>
</dbReference>
<dbReference type="OrthoDB" id="9814270at2"/>
<dbReference type="InterPro" id="IPR059000">
    <property type="entry name" value="ATPase_P-type_domA"/>
</dbReference>
<dbReference type="NCBIfam" id="TIGR01494">
    <property type="entry name" value="ATPase_P-type"/>
    <property type="match status" value="3"/>
</dbReference>
<dbReference type="Pfam" id="PF00122">
    <property type="entry name" value="E1-E2_ATPase"/>
    <property type="match status" value="1"/>
</dbReference>
<keyword evidence="3" id="KW-1003">Cell membrane</keyword>
<dbReference type="Pfam" id="PF00689">
    <property type="entry name" value="Cation_ATPase_C"/>
    <property type="match status" value="1"/>
</dbReference>
<dbReference type="InterPro" id="IPR006068">
    <property type="entry name" value="ATPase_P-typ_cation-transptr_C"/>
</dbReference>
<evidence type="ECO:0000256" key="4">
    <source>
        <dbReference type="ARBA" id="ARBA00022692"/>
    </source>
</evidence>
<dbReference type="SMART" id="SM00831">
    <property type="entry name" value="Cation_ATPase_N"/>
    <property type="match status" value="1"/>
</dbReference>
<keyword evidence="8 12" id="KW-1133">Transmembrane helix</keyword>
<dbReference type="InterPro" id="IPR023299">
    <property type="entry name" value="ATPase_P-typ_cyto_dom_N"/>
</dbReference>
<evidence type="ECO:0000256" key="9">
    <source>
        <dbReference type="ARBA" id="ARBA00023136"/>
    </source>
</evidence>
<sequence length="891" mass="92809">MSVVGSTPDQREATDEQLGLTSAEARRRLGRDGPNVLPAARRPHPVLMLAAQLVHFFALMLWAAAGLALLAGMPALAVAIAVVVLLNGVFAFVQEYRADLAAQRLRELLPSRVTVRRDGRAVVVDAADLVTGDVVLLDAGDRVCADLSLLRAHRLAVDESLLTGESVPVRPEPGATLHAGTHVVEGQAVGLVSATGSGTRLAGIAVVTQRAHRPRSPLSAQLHRVVTVVGAIAVGVGVLFFGVAVALGFDATSGFLFAIGVTVALVPEGLLPTVTLSLARAAQRMAGRNALVRRLESVETLGATTFICSDKTGTLTRNEMTVVRVWTPRGEARVRGEGYDPDGEVLASEAVREAVRAVADSAARCSPDAHAVRKQDAWRPVGDPMEVALHVLAARAGVPEPPRARERHPFDPRRRRSSVVDVDGVHVTGAMDSVLPRCAAPPEAAEDAEAAALRMSRTGLRVLAVARRRAPVPAAADDPEHDLELLGLVGLEDPPRPDVAAAIASCRRAGIRVAMITGDHPATAAAIAREVGLLGQDELVVAGGDLPPDEAALGRLLDRDGVVVARVTPEDKLRIARALQARGHVVAMTGDGVNDGPALRAADIGVAMGASGTDVAREAADLVLLDDHFATIVGAVELGRATFANIRRFLTYHLTDNVAELAPFVVWALSGGSVPLALSVLQILALDIGTDLLPALALGAEPPHSRTMAGPARRGRLIDGGVVRRAFAVLGPTEALVAVGAFVLVLLGGGWRLGQDAPAGLLATASGTAFAAVVFGQLANAFACRSETRWVGRVGLRGNTLLWFAVVFELAVLLAVLSAPYVPALLGGTTPSPWGWALALCAVPAVLLADGADKAVRALSTRRRTAGASSGRAPRRRPAARPVPAPEERDA</sequence>
<dbReference type="Gene3D" id="3.40.1110.10">
    <property type="entry name" value="Calcium-transporting ATPase, cytoplasmic domain N"/>
    <property type="match status" value="1"/>
</dbReference>
<evidence type="ECO:0000313" key="15">
    <source>
        <dbReference type="Proteomes" id="UP000184501"/>
    </source>
</evidence>